<name>A0A2V2N518_9EURY</name>
<dbReference type="EMBL" id="QGMY01000002">
    <property type="protein sequence ID" value="PWR73690.1"/>
    <property type="molecule type" value="Genomic_DNA"/>
</dbReference>
<dbReference type="NCBIfam" id="TIGR00654">
    <property type="entry name" value="PhzF_family"/>
    <property type="match status" value="1"/>
</dbReference>
<organism evidence="1 2">
    <name type="scientific">Methanospirillum lacunae</name>
    <dbReference type="NCBI Taxonomy" id="668570"/>
    <lineage>
        <taxon>Archaea</taxon>
        <taxon>Methanobacteriati</taxon>
        <taxon>Methanobacteriota</taxon>
        <taxon>Stenosarchaea group</taxon>
        <taxon>Methanomicrobia</taxon>
        <taxon>Methanomicrobiales</taxon>
        <taxon>Methanospirillaceae</taxon>
        <taxon>Methanospirillum</taxon>
    </lineage>
</organism>
<dbReference type="PIRSF" id="PIRSF016184">
    <property type="entry name" value="PhzC_PhzF"/>
    <property type="match status" value="1"/>
</dbReference>
<dbReference type="InterPro" id="IPR003719">
    <property type="entry name" value="Phenazine_PhzF-like"/>
</dbReference>
<evidence type="ECO:0000313" key="1">
    <source>
        <dbReference type="EMBL" id="PWR73690.1"/>
    </source>
</evidence>
<proteinExistence type="predicted"/>
<evidence type="ECO:0000313" key="2">
    <source>
        <dbReference type="Proteomes" id="UP000245657"/>
    </source>
</evidence>
<keyword evidence="2" id="KW-1185">Reference proteome</keyword>
<dbReference type="PANTHER" id="PTHR13774">
    <property type="entry name" value="PHENAZINE BIOSYNTHESIS PROTEIN"/>
    <property type="match status" value="1"/>
</dbReference>
<dbReference type="Pfam" id="PF02567">
    <property type="entry name" value="PhzC-PhzF"/>
    <property type="match status" value="1"/>
</dbReference>
<dbReference type="Gene3D" id="3.10.310.10">
    <property type="entry name" value="Diaminopimelate Epimerase, Chain A, domain 1"/>
    <property type="match status" value="2"/>
</dbReference>
<dbReference type="GO" id="GO:0005737">
    <property type="term" value="C:cytoplasm"/>
    <property type="evidence" value="ECO:0007669"/>
    <property type="project" value="TreeGrafter"/>
</dbReference>
<protein>
    <submittedName>
        <fullName evidence="1">Phenazine biosynthesis protein</fullName>
    </submittedName>
</protein>
<dbReference type="PANTHER" id="PTHR13774:SF32">
    <property type="entry name" value="ANTISENSE-ENHANCING SEQUENCE 1"/>
    <property type="match status" value="1"/>
</dbReference>
<sequence length="295" mass="32978">MKIPYYIVDVFAKKRFTGNQLAVVLAPSQVTSEQMQEIAREMHFSETTFVGPAAALDNTYPVRIFTPEHEVPFAGHPVLGTAFVIREMIMKHPENEIILDLQVGLVPVSYCLEIGKPSVFWMRQPEPTFGKTFEPAEVAQALSLPESTLDTRFPIQEVSIGLPFILIPVKSREAVKAARINMDIYENLISRSEAKALYFFCNEPYDPENTLNARMFGPYYGLAEDPATGSAGGCLMAYLHRYRYISELPPVVMIEQGHEINRPSLIYGKVEENEGKITVEIGGSVFLVAKGELVV</sequence>
<reference evidence="1 2" key="1">
    <citation type="submission" date="2018-05" db="EMBL/GenBank/DDBJ databases">
        <title>Draft genome of Methanospirillum lacunae Ki8-1.</title>
        <authorList>
            <person name="Dueholm M.S."/>
            <person name="Nielsen P.H."/>
            <person name="Bakmann L.F."/>
            <person name="Otzen D.E."/>
        </authorList>
    </citation>
    <scope>NUCLEOTIDE SEQUENCE [LARGE SCALE GENOMIC DNA]</scope>
    <source>
        <strain evidence="1 2">Ki8-1</strain>
    </source>
</reference>
<accession>A0A2V2N518</accession>
<gene>
    <name evidence="1" type="ORF">DK846_00520</name>
</gene>
<dbReference type="SUPFAM" id="SSF54506">
    <property type="entry name" value="Diaminopimelate epimerase-like"/>
    <property type="match status" value="1"/>
</dbReference>
<dbReference type="Proteomes" id="UP000245657">
    <property type="component" value="Unassembled WGS sequence"/>
</dbReference>
<dbReference type="GO" id="GO:0016853">
    <property type="term" value="F:isomerase activity"/>
    <property type="evidence" value="ECO:0007669"/>
    <property type="project" value="TreeGrafter"/>
</dbReference>
<comment type="caution">
    <text evidence="1">The sequence shown here is derived from an EMBL/GenBank/DDBJ whole genome shotgun (WGS) entry which is preliminary data.</text>
</comment>
<dbReference type="AlphaFoldDB" id="A0A2V2N518"/>